<feature type="compositionally biased region" description="Basic and acidic residues" evidence="2">
    <location>
        <begin position="1"/>
        <end position="25"/>
    </location>
</feature>
<evidence type="ECO:0000313" key="3">
    <source>
        <dbReference type="EMBL" id="EXX71515.1"/>
    </source>
</evidence>
<feature type="region of interest" description="Disordered" evidence="2">
    <location>
        <begin position="542"/>
        <end position="561"/>
    </location>
</feature>
<dbReference type="EMBL" id="JEMT01016111">
    <property type="protein sequence ID" value="EXX71515.1"/>
    <property type="molecule type" value="Genomic_DNA"/>
</dbReference>
<keyword evidence="4" id="KW-1185">Reference proteome</keyword>
<feature type="coiled-coil region" evidence="1">
    <location>
        <begin position="117"/>
        <end position="242"/>
    </location>
</feature>
<dbReference type="HOGENOM" id="CLU_022090_1_0_1"/>
<keyword evidence="1" id="KW-0175">Coiled coil</keyword>
<feature type="compositionally biased region" description="Polar residues" evidence="2">
    <location>
        <begin position="26"/>
        <end position="35"/>
    </location>
</feature>
<comment type="caution">
    <text evidence="3">The sequence shown here is derived from an EMBL/GenBank/DDBJ whole genome shotgun (WGS) entry which is preliminary data.</text>
</comment>
<sequence length="561" mass="64952">MEADLGNHEEVQDKYMKETGHKSDATDAQFSSTTKENLDSLPEDEEKNDKNNENVDDGKKNDGKNNGDVVDEKKNDDNENDVDGGKKNDDNEGDVDDEKKKNDDKNNEDDVGDETKEIQLNLENEKLKQEISSLKKSIQFYKKNYANNDDCESLQEELESQKRHYEKIIKRKKNDYELKVQELNQKLFDADKELQSYKDYIESFKTEYKIIQEELDANKRDLNDLKTNNIALKEEASKYQSALGVATNFRTSDYKNHSVQLKNDILSLQDSIENYATNLKGKIEINFSNVEKLIQYYGCRTKITKEKPNRSFIKAILQRHVLDTVIEQARNYFNNSGSLESEILYETLHLCSKLNKLSGSRKGVDTITPTSSIKIRQEACVALSNRGFSEIIEKNQTIEHDFIERTKHILNDSMNEYRTIIDPAKKQPVENMATNIVREIIRIFWFRLRAQEPTISSVWINPHVKIDTNTMSGIWEKGEEDIDILFVDLCYFPVIGLNLNDSSKRKLYTRAKVFPIYQEQTYANVTSTLLERGRKIVKNVMPSKEDPAQQVNSNEDVHKQT</sequence>
<organism evidence="3 4">
    <name type="scientific">Rhizophagus irregularis (strain DAOM 197198w)</name>
    <name type="common">Glomus intraradices</name>
    <dbReference type="NCBI Taxonomy" id="1432141"/>
    <lineage>
        <taxon>Eukaryota</taxon>
        <taxon>Fungi</taxon>
        <taxon>Fungi incertae sedis</taxon>
        <taxon>Mucoromycota</taxon>
        <taxon>Glomeromycotina</taxon>
        <taxon>Glomeromycetes</taxon>
        <taxon>Glomerales</taxon>
        <taxon>Glomeraceae</taxon>
        <taxon>Rhizophagus</taxon>
    </lineage>
</organism>
<dbReference type="Proteomes" id="UP000022910">
    <property type="component" value="Unassembled WGS sequence"/>
</dbReference>
<name>A0A015JVZ9_RHIIW</name>
<dbReference type="AlphaFoldDB" id="A0A015JVZ9"/>
<evidence type="ECO:0000256" key="2">
    <source>
        <dbReference type="SAM" id="MobiDB-lite"/>
    </source>
</evidence>
<evidence type="ECO:0000313" key="4">
    <source>
        <dbReference type="Proteomes" id="UP000022910"/>
    </source>
</evidence>
<proteinExistence type="predicted"/>
<feature type="region of interest" description="Disordered" evidence="2">
    <location>
        <begin position="1"/>
        <end position="115"/>
    </location>
</feature>
<dbReference type="STRING" id="1432141.A0A015JVZ9"/>
<protein>
    <submittedName>
        <fullName evidence="3">Uncharacterized protein</fullName>
    </submittedName>
</protein>
<feature type="compositionally biased region" description="Basic and acidic residues" evidence="2">
    <location>
        <begin position="47"/>
        <end position="90"/>
    </location>
</feature>
<gene>
    <name evidence="3" type="ORF">RirG_077830</name>
</gene>
<evidence type="ECO:0000256" key="1">
    <source>
        <dbReference type="SAM" id="Coils"/>
    </source>
</evidence>
<reference evidence="3 4" key="1">
    <citation type="submission" date="2014-02" db="EMBL/GenBank/DDBJ databases">
        <title>Single nucleus genome sequencing reveals high similarity among nuclei of an endomycorrhizal fungus.</title>
        <authorList>
            <person name="Lin K."/>
            <person name="Geurts R."/>
            <person name="Zhang Z."/>
            <person name="Limpens E."/>
            <person name="Saunders D.G."/>
            <person name="Mu D."/>
            <person name="Pang E."/>
            <person name="Cao H."/>
            <person name="Cha H."/>
            <person name="Lin T."/>
            <person name="Zhou Q."/>
            <person name="Shang Y."/>
            <person name="Li Y."/>
            <person name="Ivanov S."/>
            <person name="Sharma T."/>
            <person name="Velzen R.V."/>
            <person name="Ruijter N.D."/>
            <person name="Aanen D.K."/>
            <person name="Win J."/>
            <person name="Kamoun S."/>
            <person name="Bisseling T."/>
            <person name="Huang S."/>
        </authorList>
    </citation>
    <scope>NUCLEOTIDE SEQUENCE [LARGE SCALE GENOMIC DNA]</scope>
    <source>
        <strain evidence="4">DAOM197198w</strain>
    </source>
</reference>
<accession>A0A015JVZ9</accession>
<dbReference type="OrthoDB" id="2395291at2759"/>